<feature type="compositionally biased region" description="Pro residues" evidence="1">
    <location>
        <begin position="43"/>
        <end position="53"/>
    </location>
</feature>
<dbReference type="Pfam" id="PF14016">
    <property type="entry name" value="DUF4232"/>
    <property type="match status" value="1"/>
</dbReference>
<evidence type="ECO:0000256" key="2">
    <source>
        <dbReference type="SAM" id="SignalP"/>
    </source>
</evidence>
<proteinExistence type="predicted"/>
<evidence type="ECO:0000256" key="1">
    <source>
        <dbReference type="SAM" id="MobiDB-lite"/>
    </source>
</evidence>
<feature type="region of interest" description="Disordered" evidence="1">
    <location>
        <begin position="23"/>
        <end position="57"/>
    </location>
</feature>
<keyword evidence="2" id="KW-0732">Signal</keyword>
<feature type="compositionally biased region" description="Low complexity" evidence="1">
    <location>
        <begin position="32"/>
        <end position="42"/>
    </location>
</feature>
<evidence type="ECO:0000313" key="4">
    <source>
        <dbReference type="EMBL" id="TCC38478.1"/>
    </source>
</evidence>
<gene>
    <name evidence="4" type="ORF">E0H92_18820</name>
</gene>
<feature type="chain" id="PRO_5020692416" evidence="2">
    <location>
        <begin position="24"/>
        <end position="190"/>
    </location>
</feature>
<sequence>MTYRGWAGLIGTLVLLTGCGTEAAGSEPAGGPTSPRASTPTPTVSPTPPPPACPASGASITVGPVEPALGHRAVVLKLTNCRTTPITVNGYPDVAVLNARRRTMNVTITHGTSYMARDPGPTQIRLRKGESALAAVSWSNTVEVAEDKASGTYLAVARHRGDRPTIWPVDTDLGTTAKLTLTAWCLKFPN</sequence>
<evidence type="ECO:0000313" key="5">
    <source>
        <dbReference type="Proteomes" id="UP000294225"/>
    </source>
</evidence>
<feature type="domain" description="DUF4232" evidence="3">
    <location>
        <begin position="53"/>
        <end position="184"/>
    </location>
</feature>
<organism evidence="4 5">
    <name type="scientific">Kribbella speibonae</name>
    <dbReference type="NCBI Taxonomy" id="1572660"/>
    <lineage>
        <taxon>Bacteria</taxon>
        <taxon>Bacillati</taxon>
        <taxon>Actinomycetota</taxon>
        <taxon>Actinomycetes</taxon>
        <taxon>Propionibacteriales</taxon>
        <taxon>Kribbellaceae</taxon>
        <taxon>Kribbella</taxon>
    </lineage>
</organism>
<protein>
    <submittedName>
        <fullName evidence="4">DUF4232 domain-containing protein</fullName>
    </submittedName>
</protein>
<evidence type="ECO:0000259" key="3">
    <source>
        <dbReference type="Pfam" id="PF14016"/>
    </source>
</evidence>
<dbReference type="InterPro" id="IPR025326">
    <property type="entry name" value="DUF4232"/>
</dbReference>
<dbReference type="AlphaFoldDB" id="A0A4R0J341"/>
<feature type="signal peptide" evidence="2">
    <location>
        <begin position="1"/>
        <end position="23"/>
    </location>
</feature>
<dbReference type="Proteomes" id="UP000294225">
    <property type="component" value="Unassembled WGS sequence"/>
</dbReference>
<accession>A0A4R0J341</accession>
<name>A0A4R0J341_9ACTN</name>
<comment type="caution">
    <text evidence="4">The sequence shown here is derived from an EMBL/GenBank/DDBJ whole genome shotgun (WGS) entry which is preliminary data.</text>
</comment>
<dbReference type="RefSeq" id="WP_131497092.1">
    <property type="nucleotide sequence ID" value="NZ_SJKC01000002.1"/>
</dbReference>
<dbReference type="PROSITE" id="PS51257">
    <property type="entry name" value="PROKAR_LIPOPROTEIN"/>
    <property type="match status" value="1"/>
</dbReference>
<dbReference type="EMBL" id="SJKC01000002">
    <property type="protein sequence ID" value="TCC38478.1"/>
    <property type="molecule type" value="Genomic_DNA"/>
</dbReference>
<reference evidence="4 5" key="1">
    <citation type="submission" date="2019-02" db="EMBL/GenBank/DDBJ databases">
        <title>Kribbella capetownensis sp. nov. and Kribbella speibonae sp. nov., isolated from soil.</title>
        <authorList>
            <person name="Curtis S.M."/>
            <person name="Norton I."/>
            <person name="Everest G.J."/>
            <person name="Meyers P.R."/>
        </authorList>
    </citation>
    <scope>NUCLEOTIDE SEQUENCE [LARGE SCALE GENOMIC DNA]</scope>
    <source>
        <strain evidence="4 5">YM55</strain>
    </source>
</reference>